<sequence length="183" mass="21360">MERARNLEASPSPPAGLPCAVPSWTRGSTLEHASCCRYRCHGPVAVLLLFSTFTIILPSCSRDWFHKSLQALGFFLLMQQVLRVWRASYRVMSSVLKSSWIALPLAYHVRLYFYQVAISRWLYEASIRPTYYSWREQERESVRNEPSVLDWHILFADDDFLENMIEPCFCTIAFLRWHSPTSC</sequence>
<dbReference type="AlphaFoldDB" id="A0A1C7LSX4"/>
<keyword evidence="2" id="KW-1185">Reference proteome</keyword>
<organism evidence="1 2">
    <name type="scientific">Grifola frondosa</name>
    <name type="common">Maitake</name>
    <name type="synonym">Polyporus frondosus</name>
    <dbReference type="NCBI Taxonomy" id="5627"/>
    <lineage>
        <taxon>Eukaryota</taxon>
        <taxon>Fungi</taxon>
        <taxon>Dikarya</taxon>
        <taxon>Basidiomycota</taxon>
        <taxon>Agaricomycotina</taxon>
        <taxon>Agaricomycetes</taxon>
        <taxon>Polyporales</taxon>
        <taxon>Grifolaceae</taxon>
        <taxon>Grifola</taxon>
    </lineage>
</organism>
<protein>
    <submittedName>
        <fullName evidence="1">Uncharacterized protein</fullName>
    </submittedName>
</protein>
<evidence type="ECO:0000313" key="2">
    <source>
        <dbReference type="Proteomes" id="UP000092993"/>
    </source>
</evidence>
<dbReference type="Proteomes" id="UP000092993">
    <property type="component" value="Unassembled WGS sequence"/>
</dbReference>
<comment type="caution">
    <text evidence="1">The sequence shown here is derived from an EMBL/GenBank/DDBJ whole genome shotgun (WGS) entry which is preliminary data.</text>
</comment>
<dbReference type="EMBL" id="LUGG01000025">
    <property type="protein sequence ID" value="OBZ67157.1"/>
    <property type="molecule type" value="Genomic_DNA"/>
</dbReference>
<reference evidence="1 2" key="1">
    <citation type="submission" date="2016-03" db="EMBL/GenBank/DDBJ databases">
        <title>Whole genome sequencing of Grifola frondosa 9006-11.</title>
        <authorList>
            <person name="Min B."/>
            <person name="Park H."/>
            <person name="Kim J.-G."/>
            <person name="Cho H."/>
            <person name="Oh Y.-L."/>
            <person name="Kong W.-S."/>
            <person name="Choi I.-G."/>
        </authorList>
    </citation>
    <scope>NUCLEOTIDE SEQUENCE [LARGE SCALE GENOMIC DNA]</scope>
    <source>
        <strain evidence="1 2">9006-11</strain>
    </source>
</reference>
<gene>
    <name evidence="1" type="ORF">A0H81_13055</name>
</gene>
<evidence type="ECO:0000313" key="1">
    <source>
        <dbReference type="EMBL" id="OBZ67157.1"/>
    </source>
</evidence>
<proteinExistence type="predicted"/>
<name>A0A1C7LSX4_GRIFR</name>
<accession>A0A1C7LSX4</accession>